<keyword evidence="1" id="KW-0472">Membrane</keyword>
<dbReference type="RefSeq" id="WP_343823068.1">
    <property type="nucleotide sequence ID" value="NZ_BAAACI010000001.1"/>
</dbReference>
<evidence type="ECO:0000313" key="2">
    <source>
        <dbReference type="EMBL" id="GAA0766168.1"/>
    </source>
</evidence>
<protein>
    <submittedName>
        <fullName evidence="2">DUF378 domain-containing protein</fullName>
    </submittedName>
</protein>
<gene>
    <name evidence="2" type="ORF">GCM10008908_03560</name>
</gene>
<comment type="caution">
    <text evidence="2">The sequence shown here is derived from an EMBL/GenBank/DDBJ whole genome shotgun (WGS) entry which is preliminary data.</text>
</comment>
<feature type="transmembrane region" description="Helical" evidence="1">
    <location>
        <begin position="12"/>
        <end position="37"/>
    </location>
</feature>
<dbReference type="Pfam" id="PF04070">
    <property type="entry name" value="DUF378"/>
    <property type="match status" value="1"/>
</dbReference>
<keyword evidence="3" id="KW-1185">Reference proteome</keyword>
<evidence type="ECO:0000313" key="3">
    <source>
        <dbReference type="Proteomes" id="UP001501047"/>
    </source>
</evidence>
<reference evidence="3" key="1">
    <citation type="journal article" date="2019" name="Int. J. Syst. Evol. Microbiol.">
        <title>The Global Catalogue of Microorganisms (GCM) 10K type strain sequencing project: providing services to taxonomists for standard genome sequencing and annotation.</title>
        <authorList>
            <consortium name="The Broad Institute Genomics Platform"/>
            <consortium name="The Broad Institute Genome Sequencing Center for Infectious Disease"/>
            <person name="Wu L."/>
            <person name="Ma J."/>
        </authorList>
    </citation>
    <scope>NUCLEOTIDE SEQUENCE [LARGE SCALE GENOMIC DNA]</scope>
    <source>
        <strain evidence="3">JCM 1417</strain>
    </source>
</reference>
<name>A0ABP3VPX6_CLOSU</name>
<dbReference type="Proteomes" id="UP001501047">
    <property type="component" value="Unassembled WGS sequence"/>
</dbReference>
<keyword evidence="1" id="KW-1133">Transmembrane helix</keyword>
<sequence>MCKISLLDKISFVLVIIGAINWGIFGLFNFDLVHFIFSFSDMLARAIYILVGLAGINMIRFLYCLNKK</sequence>
<dbReference type="EMBL" id="BAAACI010000001">
    <property type="protein sequence ID" value="GAA0766168.1"/>
    <property type="molecule type" value="Genomic_DNA"/>
</dbReference>
<evidence type="ECO:0000256" key="1">
    <source>
        <dbReference type="SAM" id="Phobius"/>
    </source>
</evidence>
<dbReference type="InterPro" id="IPR007211">
    <property type="entry name" value="DUF378"/>
</dbReference>
<dbReference type="PANTHER" id="PTHR37304:SF1">
    <property type="entry name" value="MEMBRANE PROTEIN"/>
    <property type="match status" value="1"/>
</dbReference>
<accession>A0ABP3VPX6</accession>
<keyword evidence="1" id="KW-0812">Transmembrane</keyword>
<proteinExistence type="predicted"/>
<organism evidence="2 3">
    <name type="scientific">Clostridium subterminale</name>
    <dbReference type="NCBI Taxonomy" id="1550"/>
    <lineage>
        <taxon>Bacteria</taxon>
        <taxon>Bacillati</taxon>
        <taxon>Bacillota</taxon>
        <taxon>Clostridia</taxon>
        <taxon>Eubacteriales</taxon>
        <taxon>Clostridiaceae</taxon>
        <taxon>Clostridium</taxon>
    </lineage>
</organism>
<dbReference type="PANTHER" id="PTHR37304">
    <property type="entry name" value="MEMBRANE PROTEIN-RELATED"/>
    <property type="match status" value="1"/>
</dbReference>
<feature type="transmembrane region" description="Helical" evidence="1">
    <location>
        <begin position="43"/>
        <end position="63"/>
    </location>
</feature>